<accession>A0ABN0WZU3</accession>
<evidence type="ECO:0000256" key="14">
    <source>
        <dbReference type="SAM" id="SignalP"/>
    </source>
</evidence>
<keyword evidence="8" id="KW-0378">Hydrolase</keyword>
<evidence type="ECO:0000256" key="13">
    <source>
        <dbReference type="RuleBase" id="RU004016"/>
    </source>
</evidence>
<dbReference type="Pfam" id="PF00768">
    <property type="entry name" value="Peptidase_S11"/>
    <property type="match status" value="1"/>
</dbReference>
<organism evidence="16 17">
    <name type="scientific">Alkalibacterium iburiense</name>
    <dbReference type="NCBI Taxonomy" id="290589"/>
    <lineage>
        <taxon>Bacteria</taxon>
        <taxon>Bacillati</taxon>
        <taxon>Bacillota</taxon>
        <taxon>Bacilli</taxon>
        <taxon>Lactobacillales</taxon>
        <taxon>Carnobacteriaceae</taxon>
        <taxon>Alkalibacterium</taxon>
    </lineage>
</organism>
<evidence type="ECO:0000256" key="5">
    <source>
        <dbReference type="ARBA" id="ARBA00022645"/>
    </source>
</evidence>
<feature type="signal peptide" evidence="14">
    <location>
        <begin position="1"/>
        <end position="31"/>
    </location>
</feature>
<dbReference type="GO" id="GO:0004180">
    <property type="term" value="F:carboxypeptidase activity"/>
    <property type="evidence" value="ECO:0007669"/>
    <property type="project" value="UniProtKB-KW"/>
</dbReference>
<evidence type="ECO:0000256" key="11">
    <source>
        <dbReference type="ARBA" id="ARBA00023316"/>
    </source>
</evidence>
<evidence type="ECO:0000256" key="8">
    <source>
        <dbReference type="ARBA" id="ARBA00022801"/>
    </source>
</evidence>
<evidence type="ECO:0000313" key="16">
    <source>
        <dbReference type="EMBL" id="GAA0350874.1"/>
    </source>
</evidence>
<evidence type="ECO:0000256" key="7">
    <source>
        <dbReference type="ARBA" id="ARBA00022729"/>
    </source>
</evidence>
<dbReference type="SUPFAM" id="SSF69189">
    <property type="entry name" value="Penicillin-binding protein associated domain"/>
    <property type="match status" value="1"/>
</dbReference>
<proteinExistence type="inferred from homology"/>
<dbReference type="InterPro" id="IPR012907">
    <property type="entry name" value="Peptidase_S11_C"/>
</dbReference>
<gene>
    <name evidence="16" type="primary">pbpD1</name>
    <name evidence="16" type="ORF">GCM10008932_00110</name>
</gene>
<dbReference type="InterPro" id="IPR001967">
    <property type="entry name" value="Peptidase_S11_N"/>
</dbReference>
<keyword evidence="10" id="KW-0573">Peptidoglycan synthesis</keyword>
<evidence type="ECO:0000256" key="6">
    <source>
        <dbReference type="ARBA" id="ARBA00022670"/>
    </source>
</evidence>
<dbReference type="Gene3D" id="3.40.710.10">
    <property type="entry name" value="DD-peptidase/beta-lactamase superfamily"/>
    <property type="match status" value="1"/>
</dbReference>
<keyword evidence="7 14" id="KW-0732">Signal</keyword>
<evidence type="ECO:0000256" key="9">
    <source>
        <dbReference type="ARBA" id="ARBA00022960"/>
    </source>
</evidence>
<dbReference type="SMART" id="SM00936">
    <property type="entry name" value="PBP5_C"/>
    <property type="match status" value="1"/>
</dbReference>
<comment type="similarity">
    <text evidence="3 13">Belongs to the peptidase S11 family.</text>
</comment>
<comment type="pathway">
    <text evidence="2">Cell wall biogenesis; peptidoglycan biosynthesis.</text>
</comment>
<dbReference type="EC" id="3.4.16.4" evidence="4"/>
<dbReference type="PRINTS" id="PR00725">
    <property type="entry name" value="DADACBPTASE1"/>
</dbReference>
<dbReference type="InterPro" id="IPR037167">
    <property type="entry name" value="Peptidase_S11_C_sf"/>
</dbReference>
<evidence type="ECO:0000256" key="2">
    <source>
        <dbReference type="ARBA" id="ARBA00004752"/>
    </source>
</evidence>
<evidence type="ECO:0000256" key="12">
    <source>
        <dbReference type="ARBA" id="ARBA00034000"/>
    </source>
</evidence>
<evidence type="ECO:0000256" key="1">
    <source>
        <dbReference type="ARBA" id="ARBA00003217"/>
    </source>
</evidence>
<comment type="catalytic activity">
    <reaction evidence="12">
        <text>Preferential cleavage: (Ac)2-L-Lys-D-Ala-|-D-Ala. Also transpeptidation of peptidyl-alanyl moieties that are N-acyl substituents of D-alanine.</text>
        <dbReference type="EC" id="3.4.16.4"/>
    </reaction>
</comment>
<evidence type="ECO:0000256" key="3">
    <source>
        <dbReference type="ARBA" id="ARBA00007164"/>
    </source>
</evidence>
<dbReference type="Gene3D" id="2.60.410.10">
    <property type="entry name" value="D-Ala-D-Ala carboxypeptidase, C-terminal domain"/>
    <property type="match status" value="1"/>
</dbReference>
<dbReference type="RefSeq" id="WP_343752720.1">
    <property type="nucleotide sequence ID" value="NZ_BAAACW010000003.1"/>
</dbReference>
<evidence type="ECO:0000256" key="10">
    <source>
        <dbReference type="ARBA" id="ARBA00022984"/>
    </source>
</evidence>
<keyword evidence="11" id="KW-0961">Cell wall biogenesis/degradation</keyword>
<dbReference type="PANTHER" id="PTHR21581">
    <property type="entry name" value="D-ALANYL-D-ALANINE CARBOXYPEPTIDASE"/>
    <property type="match status" value="1"/>
</dbReference>
<dbReference type="Proteomes" id="UP001501166">
    <property type="component" value="Unassembled WGS sequence"/>
</dbReference>
<evidence type="ECO:0000259" key="15">
    <source>
        <dbReference type="SMART" id="SM00936"/>
    </source>
</evidence>
<keyword evidence="17" id="KW-1185">Reference proteome</keyword>
<name>A0ABN0WZU3_9LACT</name>
<protein>
    <recommendedName>
        <fullName evidence="4">serine-type D-Ala-D-Ala carboxypeptidase</fullName>
        <ecNumber evidence="4">3.4.16.4</ecNumber>
    </recommendedName>
</protein>
<dbReference type="InterPro" id="IPR015956">
    <property type="entry name" value="Peniciliin-bd_prot_C_sf"/>
</dbReference>
<dbReference type="SUPFAM" id="SSF56601">
    <property type="entry name" value="beta-lactamase/transpeptidase-like"/>
    <property type="match status" value="1"/>
</dbReference>
<reference evidence="16 17" key="1">
    <citation type="journal article" date="2019" name="Int. J. Syst. Evol. Microbiol.">
        <title>The Global Catalogue of Microorganisms (GCM) 10K type strain sequencing project: providing services to taxonomists for standard genome sequencing and annotation.</title>
        <authorList>
            <consortium name="The Broad Institute Genomics Platform"/>
            <consortium name="The Broad Institute Genome Sequencing Center for Infectious Disease"/>
            <person name="Wu L."/>
            <person name="Ma J."/>
        </authorList>
    </citation>
    <scope>NUCLEOTIDE SEQUENCE [LARGE SCALE GENOMIC DNA]</scope>
    <source>
        <strain evidence="16 17">JCM 12662</strain>
    </source>
</reference>
<feature type="chain" id="PRO_5045782998" description="serine-type D-Ala-D-Ala carboxypeptidase" evidence="14">
    <location>
        <begin position="32"/>
        <end position="443"/>
    </location>
</feature>
<feature type="domain" description="Peptidase S11 D-Ala-D-Ala carboxypeptidase A C-terminal" evidence="15">
    <location>
        <begin position="314"/>
        <end position="421"/>
    </location>
</feature>
<sequence>MNKQKWMTLLKTTLAASVTLPVLATQTAVFAEEDTSNGVGEIDAESALLLDFETGQILYNQNADEQKGIASMTKMLVEYILFEEIEAGNISWDTEVTISDYAHAISQNYALSNVPLRLGETYTVEELYEALAIYSANGATIALAEEMEGSEHAFVDRMRELVESWGIEEYELYNTTGLNNSFLLDNHYPGSDSEDENTMSAKGIATVSKHLLKDYPQVLETSSIPTKVFREGTSDAISMMNWNWMLEGLSHARPGVDGLKTGTTQFAGATFTGTAESDGQRLISVVMGAGDGMADKGQRFVETSKLLDYGFNDWDFQTIIEADMVLEEESLPVRNGLTEEVALKTTDELSCYLPNGTDLDSISYTFEASEELLDQNGQIEAPIAEGDVVGELIIEGDETIEFLEGESAEAIQVVAAESVERAGFVTILTTWLKDFFSSLSSRF</sequence>
<dbReference type="EMBL" id="BAAACW010000003">
    <property type="protein sequence ID" value="GAA0350874.1"/>
    <property type="molecule type" value="Genomic_DNA"/>
</dbReference>
<dbReference type="PANTHER" id="PTHR21581:SF11">
    <property type="entry name" value="D-ALANYL-D-ALANINE CARBOXYPEPTIDASE DACA"/>
    <property type="match status" value="1"/>
</dbReference>
<keyword evidence="5 16" id="KW-0121">Carboxypeptidase</keyword>
<keyword evidence="6" id="KW-0645">Protease</keyword>
<evidence type="ECO:0000256" key="4">
    <source>
        <dbReference type="ARBA" id="ARBA00012448"/>
    </source>
</evidence>
<comment type="function">
    <text evidence="1">Removes C-terminal D-alanyl residues from sugar-peptide cell wall precursors.</text>
</comment>
<comment type="caution">
    <text evidence="16">The sequence shown here is derived from an EMBL/GenBank/DDBJ whole genome shotgun (WGS) entry which is preliminary data.</text>
</comment>
<dbReference type="InterPro" id="IPR018044">
    <property type="entry name" value="Peptidase_S11"/>
</dbReference>
<dbReference type="InterPro" id="IPR012338">
    <property type="entry name" value="Beta-lactam/transpept-like"/>
</dbReference>
<evidence type="ECO:0000313" key="17">
    <source>
        <dbReference type="Proteomes" id="UP001501166"/>
    </source>
</evidence>
<keyword evidence="9" id="KW-0133">Cell shape</keyword>